<feature type="compositionally biased region" description="Basic and acidic residues" evidence="1">
    <location>
        <begin position="245"/>
        <end position="259"/>
    </location>
</feature>
<organism evidence="2 3">
    <name type="scientific">Tenebrio molitor</name>
    <name type="common">Yellow mealworm beetle</name>
    <dbReference type="NCBI Taxonomy" id="7067"/>
    <lineage>
        <taxon>Eukaryota</taxon>
        <taxon>Metazoa</taxon>
        <taxon>Ecdysozoa</taxon>
        <taxon>Arthropoda</taxon>
        <taxon>Hexapoda</taxon>
        <taxon>Insecta</taxon>
        <taxon>Pterygota</taxon>
        <taxon>Neoptera</taxon>
        <taxon>Endopterygota</taxon>
        <taxon>Coleoptera</taxon>
        <taxon>Polyphaga</taxon>
        <taxon>Cucujiformia</taxon>
        <taxon>Tenebrionidae</taxon>
        <taxon>Tenebrio</taxon>
    </lineage>
</organism>
<reference evidence="2" key="1">
    <citation type="journal article" date="2020" name="J Insects Food Feed">
        <title>The yellow mealworm (Tenebrio molitor) genome: a resource for the emerging insects as food and feed industry.</title>
        <authorList>
            <person name="Eriksson T."/>
            <person name="Andere A."/>
            <person name="Kelstrup H."/>
            <person name="Emery V."/>
            <person name="Picard C."/>
        </authorList>
    </citation>
    <scope>NUCLEOTIDE SEQUENCE</scope>
    <source>
        <strain evidence="2">Stoneville</strain>
        <tissue evidence="2">Whole head</tissue>
    </source>
</reference>
<dbReference type="PANTHER" id="PTHR47272">
    <property type="entry name" value="DDE_TNP_1_7 DOMAIN-CONTAINING PROTEIN"/>
    <property type="match status" value="1"/>
</dbReference>
<accession>A0A8J6HG60</accession>
<dbReference type="Proteomes" id="UP000719412">
    <property type="component" value="Unassembled WGS sequence"/>
</dbReference>
<reference evidence="2" key="2">
    <citation type="submission" date="2021-08" db="EMBL/GenBank/DDBJ databases">
        <authorList>
            <person name="Eriksson T."/>
        </authorList>
    </citation>
    <scope>NUCLEOTIDE SEQUENCE</scope>
    <source>
        <strain evidence="2">Stoneville</strain>
        <tissue evidence="2">Whole head</tissue>
    </source>
</reference>
<dbReference type="AlphaFoldDB" id="A0A8J6HG60"/>
<feature type="region of interest" description="Disordered" evidence="1">
    <location>
        <begin position="205"/>
        <end position="286"/>
    </location>
</feature>
<name>A0A8J6HG60_TENMO</name>
<comment type="caution">
    <text evidence="2">The sequence shown here is derived from an EMBL/GenBank/DDBJ whole genome shotgun (WGS) entry which is preliminary data.</text>
</comment>
<dbReference type="PANTHER" id="PTHR47272:SF1">
    <property type="entry name" value="PIGGYBAC TRANSPOSABLE ELEMENT-DERIVED PROTEIN 3-LIKE"/>
    <property type="match status" value="1"/>
</dbReference>
<protein>
    <submittedName>
        <fullName evidence="2">Uncharacterized protein</fullName>
    </submittedName>
</protein>
<proteinExistence type="predicted"/>
<sequence length="633" mass="72262">MSSNKGSKIRFSINDDLMLLREVLAANPFENANEWNNIKKKLIKETTKKISRRAVREHTEHLLKLFKKSAQLCENRDDSEDEIVGTEEALIVEESNTPALATNQSHLKEEEEEETYENIVQMQETFLDPNARVISVSQNTSHETRYDTHDVAKKGWMDNSRKCVVDVPSSKGQRIIILNAGSEDGWGFPLKPIGLGDLKEVNKAKPTVQKRKKKNKSDSEEDQEENEILEEIFDSSGSECDQEPQQDRPGSECEQEHQQGRRNISPDDYEIGESSTAPTGPPDPPDFCVGKVLEIIGSELNVTMLRKGPSRKTVLFVYPNAEDIALLKRPFLDVSKQNFSKIEAEEHNSIDEIMISFKAHSALKQYIKSKPHKWGLKVFARAEFGDIDYEFEIYVGKGKAWFKGFLKRHPRIKERQAEAVSKARAAVTIDRIHGWFDEILDYIKEQTLEHVLLDPNRIFNGDEAGFAMCPKSGKVLGPTKIIEDFYERVNNEKEQITVMGTFSSSGNVVPPMLIFPYKKMPKAIVESIPPNWALGRPDSGWINSEFRKGQNYVKPAFGPNPILSNDEEQIVVTCIFENHKRGFPRRKEDVQESVNFWTKIQETIHLLTIALARHGIELFFEGIQKFRSVQEKL</sequence>
<feature type="compositionally biased region" description="Acidic residues" evidence="1">
    <location>
        <begin position="219"/>
        <end position="233"/>
    </location>
</feature>
<evidence type="ECO:0000256" key="1">
    <source>
        <dbReference type="SAM" id="MobiDB-lite"/>
    </source>
</evidence>
<dbReference type="EMBL" id="JABDTM020024684">
    <property type="protein sequence ID" value="KAH0814054.1"/>
    <property type="molecule type" value="Genomic_DNA"/>
</dbReference>
<gene>
    <name evidence="2" type="ORF">GEV33_008735</name>
</gene>
<evidence type="ECO:0000313" key="3">
    <source>
        <dbReference type="Proteomes" id="UP000719412"/>
    </source>
</evidence>
<keyword evidence="3" id="KW-1185">Reference proteome</keyword>
<evidence type="ECO:0000313" key="2">
    <source>
        <dbReference type="EMBL" id="KAH0814054.1"/>
    </source>
</evidence>